<name>A0A4Q9MF31_9APHY</name>
<sequence>MSAVWECSACKTSFRREGYYIQHLQRTTDAACLRAGESVLNRIREPYRHDPPHRWGSGTRSPGAVPDFESISSSSPSLSSSASPTHADVNEERASENLEPPPVRFEGDFFGTKADYTAVDFPGFAQDDSIDAPLDAGPVPEVAEVSDNEEDGDEEVVGLDTLAPAAARSESSPLDRPPEPMRIDSSPPHPQIHIRSKPPTPIVEDSLDDEEDAQTQPGPGGVDPHSHERLREAPANIRHFGGKAGTPVSEPRIRTSAYRRYGERVHGSHENMFAPFVSEVDWGVGRWANIHDISSTALTELLNIKGLVDKLGLSFRNAKQLHSIFDDNLPSRRPTFKYHEAHVMGETFDMYARDIMECIEALYGDPEHVRYLCFAPERHYADADRKIRLYHDMHTGQWWWSIQTAYPVYMTIGNLPKSIRQKPGRQGQILLAYLPTSRLEHIANKAARRRVLANLFHACMSKLLEPLKAAGAHGTLMTSGDGVARRCHPILATYVRDYPEQCLVTCAYNGDCPICTCPHDELGDFPLSHPYRDIKASLAAMRSLDTPTFVQACEDANIKPVQHPFWEDLPFTDIFRSVTADVLHQVYQGVFKHLLSWLKDACGATEIDARVRCLPYNHSIRKFHKGITGLSRVTGAEHRQISRFLLSIVVDMDLPRKHADRLVCATRSLLHFAFLAQYPIHDDTTLKALENCLYDFHKSRDVFLDLDIRSGFNIPKLHSLLHYVRCVKLYGTTDNYNTETSERLHINFAKDAYRLTNHRDEFPQMTKWLERREKVLHHDSYISWHSQQASPPDLACALHVKMTQHPTRKAVSLHELASPMGYCAKHIGAAICRFIVQFRHPTLTLYQLENRISETLIPFTHLPVYHRIKFWNEHVFGQETRDSIHVHPRRRDNLDRGDSDLNICTDETVLDLRVGQIRVVFTLPDAALAYYFPGAPPEQRPPRHLAYVEWFSKFSASPEKTSGFYKVSRSLKDGERLVSVVPVGLIQRSIHLTPKWNGPARSDWTSENVLEKCTAFYVNTDKDMSTFFNVY</sequence>
<gene>
    <name evidence="3" type="ORF">BD311DRAFT_671139</name>
</gene>
<protein>
    <recommendedName>
        <fullName evidence="2">C2H2-type domain-containing protein</fullName>
    </recommendedName>
</protein>
<dbReference type="EMBL" id="ML143474">
    <property type="protein sequence ID" value="TBU24682.1"/>
    <property type="molecule type" value="Genomic_DNA"/>
</dbReference>
<dbReference type="Proteomes" id="UP000292957">
    <property type="component" value="Unassembled WGS sequence"/>
</dbReference>
<proteinExistence type="predicted"/>
<evidence type="ECO:0000256" key="1">
    <source>
        <dbReference type="SAM" id="MobiDB-lite"/>
    </source>
</evidence>
<reference evidence="3" key="1">
    <citation type="submission" date="2019-01" db="EMBL/GenBank/DDBJ databases">
        <title>Draft genome sequences of three monokaryotic isolates of the white-rot basidiomycete fungus Dichomitus squalens.</title>
        <authorList>
            <consortium name="DOE Joint Genome Institute"/>
            <person name="Lopez S.C."/>
            <person name="Andreopoulos B."/>
            <person name="Pangilinan J."/>
            <person name="Lipzen A."/>
            <person name="Riley R."/>
            <person name="Ahrendt S."/>
            <person name="Ng V."/>
            <person name="Barry K."/>
            <person name="Daum C."/>
            <person name="Grigoriev I.V."/>
            <person name="Hilden K.S."/>
            <person name="Makela M.R."/>
            <person name="de Vries R.P."/>
        </authorList>
    </citation>
    <scope>NUCLEOTIDE SEQUENCE [LARGE SCALE GENOMIC DNA]</scope>
    <source>
        <strain evidence="3">OM18370.1</strain>
    </source>
</reference>
<feature type="region of interest" description="Disordered" evidence="1">
    <location>
        <begin position="162"/>
        <end position="227"/>
    </location>
</feature>
<accession>A0A4Q9MF31</accession>
<dbReference type="AlphaFoldDB" id="A0A4Q9MF31"/>
<evidence type="ECO:0000313" key="3">
    <source>
        <dbReference type="EMBL" id="TBU24682.1"/>
    </source>
</evidence>
<feature type="domain" description="C2H2-type" evidence="2">
    <location>
        <begin position="5"/>
        <end position="25"/>
    </location>
</feature>
<dbReference type="Pfam" id="PF18759">
    <property type="entry name" value="Plavaka"/>
    <property type="match status" value="1"/>
</dbReference>
<dbReference type="Pfam" id="PF12874">
    <property type="entry name" value="zf-met"/>
    <property type="match status" value="1"/>
</dbReference>
<dbReference type="OrthoDB" id="2576233at2759"/>
<dbReference type="InterPro" id="IPR041078">
    <property type="entry name" value="Plavaka"/>
</dbReference>
<feature type="compositionally biased region" description="Basic and acidic residues" evidence="1">
    <location>
        <begin position="44"/>
        <end position="53"/>
    </location>
</feature>
<feature type="region of interest" description="Disordered" evidence="1">
    <location>
        <begin position="44"/>
        <end position="109"/>
    </location>
</feature>
<evidence type="ECO:0000259" key="2">
    <source>
        <dbReference type="Pfam" id="PF12874"/>
    </source>
</evidence>
<feature type="compositionally biased region" description="Low complexity" evidence="1">
    <location>
        <begin position="70"/>
        <end position="83"/>
    </location>
</feature>
<organism evidence="3">
    <name type="scientific">Dichomitus squalens</name>
    <dbReference type="NCBI Taxonomy" id="114155"/>
    <lineage>
        <taxon>Eukaryota</taxon>
        <taxon>Fungi</taxon>
        <taxon>Dikarya</taxon>
        <taxon>Basidiomycota</taxon>
        <taxon>Agaricomycotina</taxon>
        <taxon>Agaricomycetes</taxon>
        <taxon>Polyporales</taxon>
        <taxon>Polyporaceae</taxon>
        <taxon>Dichomitus</taxon>
    </lineage>
</organism>
<dbReference type="InterPro" id="IPR013087">
    <property type="entry name" value="Znf_C2H2_type"/>
</dbReference>